<feature type="region of interest" description="Disordered" evidence="8">
    <location>
        <begin position="1"/>
        <end position="55"/>
    </location>
</feature>
<comment type="caution">
    <text evidence="10">The sequence shown here is derived from an EMBL/GenBank/DDBJ whole genome shotgun (WGS) entry which is preliminary data.</text>
</comment>
<dbReference type="InterPro" id="IPR033909">
    <property type="entry name" value="RNR_small"/>
</dbReference>
<evidence type="ECO:0000256" key="4">
    <source>
        <dbReference type="ARBA" id="ARBA00022723"/>
    </source>
</evidence>
<comment type="similarity">
    <text evidence="2">Belongs to the ribonucleoside diphosphate reductase small chain family.</text>
</comment>
<feature type="compositionally biased region" description="Basic and acidic residues" evidence="8">
    <location>
        <begin position="24"/>
        <end position="37"/>
    </location>
</feature>
<dbReference type="EMBL" id="JAACFV010000131">
    <property type="protein sequence ID" value="KAF7504644.1"/>
    <property type="molecule type" value="Genomic_DNA"/>
</dbReference>
<evidence type="ECO:0000256" key="2">
    <source>
        <dbReference type="ARBA" id="ARBA00009303"/>
    </source>
</evidence>
<keyword evidence="6" id="KW-0408">Iron</keyword>
<protein>
    <recommendedName>
        <fullName evidence="3">ribonucleoside-diphosphate reductase</fullName>
        <ecNumber evidence="3">1.17.4.1</ecNumber>
    </recommendedName>
</protein>
<keyword evidence="4" id="KW-0479">Metal-binding</keyword>
<accession>A0A8H7AAX5</accession>
<evidence type="ECO:0000313" key="10">
    <source>
        <dbReference type="EMBL" id="KAF7504644.1"/>
    </source>
</evidence>
<dbReference type="AlphaFoldDB" id="A0A8H7AAX5"/>
<dbReference type="InterPro" id="IPR030475">
    <property type="entry name" value="RNR_small_AS"/>
</dbReference>
<organism evidence="10 11">
    <name type="scientific">Endocarpon pusillum</name>
    <dbReference type="NCBI Taxonomy" id="364733"/>
    <lineage>
        <taxon>Eukaryota</taxon>
        <taxon>Fungi</taxon>
        <taxon>Dikarya</taxon>
        <taxon>Ascomycota</taxon>
        <taxon>Pezizomycotina</taxon>
        <taxon>Eurotiomycetes</taxon>
        <taxon>Chaetothyriomycetidae</taxon>
        <taxon>Verrucariales</taxon>
        <taxon>Verrucariaceae</taxon>
        <taxon>Endocarpon</taxon>
    </lineage>
</organism>
<keyword evidence="9" id="KW-0812">Transmembrane</keyword>
<dbReference type="GO" id="GO:0009263">
    <property type="term" value="P:deoxyribonucleotide biosynthetic process"/>
    <property type="evidence" value="ECO:0007669"/>
    <property type="project" value="UniProtKB-KW"/>
</dbReference>
<evidence type="ECO:0000256" key="8">
    <source>
        <dbReference type="SAM" id="MobiDB-lite"/>
    </source>
</evidence>
<reference evidence="10" key="1">
    <citation type="submission" date="2020-02" db="EMBL/GenBank/DDBJ databases">
        <authorList>
            <person name="Palmer J.M."/>
        </authorList>
    </citation>
    <scope>NUCLEOTIDE SEQUENCE</scope>
    <source>
        <strain evidence="10">EPUS1.4</strain>
        <tissue evidence="10">Thallus</tissue>
    </source>
</reference>
<evidence type="ECO:0000313" key="11">
    <source>
        <dbReference type="Proteomes" id="UP000606974"/>
    </source>
</evidence>
<keyword evidence="9" id="KW-1133">Transmembrane helix</keyword>
<dbReference type="FunFam" id="1.10.620.20:FF:000004">
    <property type="entry name" value="Ribonucleoside-diphosphate reductase subunit M2 B"/>
    <property type="match status" value="1"/>
</dbReference>
<evidence type="ECO:0000256" key="7">
    <source>
        <dbReference type="ARBA" id="ARBA00023116"/>
    </source>
</evidence>
<gene>
    <name evidence="10" type="primary">RNR2</name>
    <name evidence="10" type="ORF">GJ744_001998</name>
</gene>
<evidence type="ECO:0000256" key="1">
    <source>
        <dbReference type="ARBA" id="ARBA00001962"/>
    </source>
</evidence>
<dbReference type="PANTHER" id="PTHR23409:SF18">
    <property type="entry name" value="RIBONUCLEOSIDE-DIPHOSPHATE REDUCTASE SUBUNIT M2"/>
    <property type="match status" value="1"/>
</dbReference>
<dbReference type="PANTHER" id="PTHR23409">
    <property type="entry name" value="RIBONUCLEOSIDE-DIPHOSPHATE REDUCTASE SMALL CHAIN"/>
    <property type="match status" value="1"/>
</dbReference>
<feature type="compositionally biased region" description="Polar residues" evidence="8">
    <location>
        <begin position="1"/>
        <end position="20"/>
    </location>
</feature>
<dbReference type="InterPro" id="IPR012348">
    <property type="entry name" value="RNR-like"/>
</dbReference>
<keyword evidence="5" id="KW-0560">Oxidoreductase</keyword>
<dbReference type="Proteomes" id="UP000606974">
    <property type="component" value="Unassembled WGS sequence"/>
</dbReference>
<evidence type="ECO:0000256" key="5">
    <source>
        <dbReference type="ARBA" id="ARBA00023002"/>
    </source>
</evidence>
<dbReference type="InterPro" id="IPR000358">
    <property type="entry name" value="RNR_small_fam"/>
</dbReference>
<dbReference type="OrthoDB" id="10248373at2759"/>
<feature type="transmembrane region" description="Helical" evidence="9">
    <location>
        <begin position="236"/>
        <end position="257"/>
    </location>
</feature>
<keyword evidence="11" id="KW-1185">Reference proteome</keyword>
<dbReference type="InterPro" id="IPR009078">
    <property type="entry name" value="Ferritin-like_SF"/>
</dbReference>
<dbReference type="EC" id="1.17.4.1" evidence="3"/>
<comment type="cofactor">
    <cofactor evidence="1">
        <name>Fe cation</name>
        <dbReference type="ChEBI" id="CHEBI:24875"/>
    </cofactor>
</comment>
<evidence type="ECO:0000256" key="6">
    <source>
        <dbReference type="ARBA" id="ARBA00023004"/>
    </source>
</evidence>
<dbReference type="PROSITE" id="PS00368">
    <property type="entry name" value="RIBORED_SMALL"/>
    <property type="match status" value="1"/>
</dbReference>
<keyword evidence="7" id="KW-0215">Deoxyribonucleotide synthesis</keyword>
<dbReference type="GO" id="GO:0046872">
    <property type="term" value="F:metal ion binding"/>
    <property type="evidence" value="ECO:0007669"/>
    <property type="project" value="UniProtKB-KW"/>
</dbReference>
<evidence type="ECO:0000256" key="3">
    <source>
        <dbReference type="ARBA" id="ARBA00012274"/>
    </source>
</evidence>
<feature type="compositionally biased region" description="Basic and acidic residues" evidence="8">
    <location>
        <begin position="393"/>
        <end position="404"/>
    </location>
</feature>
<dbReference type="Pfam" id="PF00268">
    <property type="entry name" value="Ribonuc_red_sm"/>
    <property type="match status" value="1"/>
</dbReference>
<dbReference type="CDD" id="cd01049">
    <property type="entry name" value="RNRR2"/>
    <property type="match status" value="1"/>
</dbReference>
<name>A0A8H7AAX5_9EURO</name>
<keyword evidence="9" id="KW-0472">Membrane</keyword>
<feature type="region of interest" description="Disordered" evidence="8">
    <location>
        <begin position="386"/>
        <end position="418"/>
    </location>
</feature>
<evidence type="ECO:0000256" key="9">
    <source>
        <dbReference type="SAM" id="Phobius"/>
    </source>
</evidence>
<dbReference type="SUPFAM" id="SSF47240">
    <property type="entry name" value="Ferritin-like"/>
    <property type="match status" value="1"/>
</dbReference>
<dbReference type="Gene3D" id="1.10.620.20">
    <property type="entry name" value="Ribonucleotide Reductase, subunit A"/>
    <property type="match status" value="1"/>
</dbReference>
<dbReference type="GO" id="GO:0004748">
    <property type="term" value="F:ribonucleoside-diphosphate reductase activity, thioredoxin disulfide as acceptor"/>
    <property type="evidence" value="ECO:0007669"/>
    <property type="project" value="UniProtKB-EC"/>
</dbReference>
<sequence>MATQITPSKKAANSLSNLKMNDSPAKKIDFSSMDKENIPATSPVPSKTEESDGKKSIVEKVKPVDTPKVAPGIKAQEMDEPLLQENPHRFVLFPIRYHEVWQMYKKAEASFWTAEEVDLSKDQHDWSERLNDDERYFVSHVLAFFAASDGIVNENLVERFSGEVQIPEARCFYGFQIMMENIHSEMYSLLIDTYIKEPKQRQYLFDAIDTIPCIRKKADWALRWISDKESTFAQRLVAFAAVEGIFFSGSFASVFWLKKRGLMPGLTFSNELISRDEGLHTDFACLLFSHLNHRPSKQAVEDIITQAVVIEQEFLTDALPCALLGMNSTLMKQYIEFVADRLLVALGNNKFYNVTNPFDFMDNISLAGKTNFFEKRVGDYQKAGVMASTKKNQKPESGDQKTEALPENGGDFTFDEDF</sequence>
<proteinExistence type="inferred from homology"/>